<dbReference type="AlphaFoldDB" id="A0A017HK31"/>
<feature type="transmembrane region" description="Helical" evidence="1">
    <location>
        <begin position="60"/>
        <end position="80"/>
    </location>
</feature>
<gene>
    <name evidence="2" type="ORF">Rumeso_03575</name>
</gene>
<name>A0A017HK31_9RHOB</name>
<dbReference type="Proteomes" id="UP000019666">
    <property type="component" value="Unassembled WGS sequence"/>
</dbReference>
<keyword evidence="1" id="KW-0812">Transmembrane</keyword>
<proteinExistence type="predicted"/>
<dbReference type="PANTHER" id="PTHR34300:SF1">
    <property type="entry name" value="QUEUOSINE PRECURSOR TRANSPORTER"/>
    <property type="match status" value="1"/>
</dbReference>
<dbReference type="STRING" id="442562.Rumeso_03575"/>
<sequence length="137" mass="14559">MGSQVSLATGPAVPLRVAVASGAAFLAAQLLDVAIFHYFRQREWWRAPITSTFVSSSLDTLIFFSLAFAAMLGFVFPAAANEAAGWAQGPAPLLGIGPDAPVWVSLALADLGVKIALALITMVPYRLITMRLQQRVS</sequence>
<evidence type="ECO:0000313" key="3">
    <source>
        <dbReference type="Proteomes" id="UP000019666"/>
    </source>
</evidence>
<organism evidence="2 3">
    <name type="scientific">Rubellimicrobium mesophilum DSM 19309</name>
    <dbReference type="NCBI Taxonomy" id="442562"/>
    <lineage>
        <taxon>Bacteria</taxon>
        <taxon>Pseudomonadati</taxon>
        <taxon>Pseudomonadota</taxon>
        <taxon>Alphaproteobacteria</taxon>
        <taxon>Rhodobacterales</taxon>
        <taxon>Roseobacteraceae</taxon>
        <taxon>Rubellimicrobium</taxon>
    </lineage>
</organism>
<dbReference type="HOGENOM" id="CLU_1863694_0_0_5"/>
<evidence type="ECO:0000313" key="2">
    <source>
        <dbReference type="EMBL" id="EYD74862.1"/>
    </source>
</evidence>
<keyword evidence="3" id="KW-1185">Reference proteome</keyword>
<dbReference type="Pfam" id="PF02592">
    <property type="entry name" value="Vut_1"/>
    <property type="match status" value="1"/>
</dbReference>
<dbReference type="PANTHER" id="PTHR34300">
    <property type="entry name" value="QUEUOSINE PRECURSOR TRANSPORTER-RELATED"/>
    <property type="match status" value="1"/>
</dbReference>
<accession>A0A017HK31</accession>
<dbReference type="InterPro" id="IPR003744">
    <property type="entry name" value="YhhQ"/>
</dbReference>
<evidence type="ECO:0000256" key="1">
    <source>
        <dbReference type="SAM" id="Phobius"/>
    </source>
</evidence>
<reference evidence="2 3" key="1">
    <citation type="submission" date="2013-02" db="EMBL/GenBank/DDBJ databases">
        <authorList>
            <person name="Fiebig A."/>
            <person name="Goeker M."/>
            <person name="Klenk H.-P.P."/>
        </authorList>
    </citation>
    <scope>NUCLEOTIDE SEQUENCE [LARGE SCALE GENOMIC DNA]</scope>
    <source>
        <strain evidence="2 3">DSM 19309</strain>
    </source>
</reference>
<keyword evidence="1" id="KW-1133">Transmembrane helix</keyword>
<feature type="transmembrane region" description="Helical" evidence="1">
    <location>
        <begin position="17"/>
        <end position="39"/>
    </location>
</feature>
<protein>
    <submittedName>
        <fullName evidence="2">Putative preQ0 transporter</fullName>
    </submittedName>
</protein>
<comment type="caution">
    <text evidence="2">The sequence shown here is derived from an EMBL/GenBank/DDBJ whole genome shotgun (WGS) entry which is preliminary data.</text>
</comment>
<feature type="transmembrane region" description="Helical" evidence="1">
    <location>
        <begin position="100"/>
        <end position="125"/>
    </location>
</feature>
<dbReference type="EMBL" id="AOSK01000100">
    <property type="protein sequence ID" value="EYD74862.1"/>
    <property type="molecule type" value="Genomic_DNA"/>
</dbReference>
<keyword evidence="1" id="KW-0472">Membrane</keyword>